<feature type="signal peptide" evidence="1">
    <location>
        <begin position="1"/>
        <end position="18"/>
    </location>
</feature>
<dbReference type="PROSITE" id="PS51257">
    <property type="entry name" value="PROKAR_LIPOPROTEIN"/>
    <property type="match status" value="1"/>
</dbReference>
<protein>
    <recommendedName>
        <fullName evidence="4">Lipoprotein</fullName>
    </recommendedName>
</protein>
<feature type="chain" id="PRO_5047027726" description="Lipoprotein" evidence="1">
    <location>
        <begin position="19"/>
        <end position="206"/>
    </location>
</feature>
<evidence type="ECO:0008006" key="4">
    <source>
        <dbReference type="Google" id="ProtNLM"/>
    </source>
</evidence>
<keyword evidence="3" id="KW-1185">Reference proteome</keyword>
<gene>
    <name evidence="2" type="ORF">ACFOGH_10700</name>
</gene>
<dbReference type="EMBL" id="JBHRTO010000001">
    <property type="protein sequence ID" value="MFC3181458.1"/>
    <property type="molecule type" value="Genomic_DNA"/>
</dbReference>
<evidence type="ECO:0000313" key="2">
    <source>
        <dbReference type="EMBL" id="MFC3181458.1"/>
    </source>
</evidence>
<proteinExistence type="predicted"/>
<dbReference type="RefSeq" id="WP_380073059.1">
    <property type="nucleotide sequence ID" value="NZ_JBHRTO010000001.1"/>
</dbReference>
<evidence type="ECO:0000256" key="1">
    <source>
        <dbReference type="SAM" id="SignalP"/>
    </source>
</evidence>
<sequence>MTFKAFAVLALFALSACAGDNKWATDAQMAAPSAHFVAEPPRSITLFTVQSTRNGSGAHSGLLINASEQVMFDPAGSWYHPYLPERGDVHYGVTPKMVSFYIDYHARETFNVIEQTVVVSPEVAELIKQRAEAYGSVPSAQCAHSISSILHGVPGFEAISGTWYPNKLMKEFAQLPGVTRKLITDDDADNNHGVLMVQAGQTPPAP</sequence>
<organism evidence="2 3">
    <name type="scientific">Cypionkella sinensis</name>
    <dbReference type="NCBI Taxonomy" id="1756043"/>
    <lineage>
        <taxon>Bacteria</taxon>
        <taxon>Pseudomonadati</taxon>
        <taxon>Pseudomonadota</taxon>
        <taxon>Alphaproteobacteria</taxon>
        <taxon>Rhodobacterales</taxon>
        <taxon>Paracoccaceae</taxon>
        <taxon>Cypionkella</taxon>
    </lineage>
</organism>
<reference evidence="3" key="1">
    <citation type="journal article" date="2019" name="Int. J. Syst. Evol. Microbiol.">
        <title>The Global Catalogue of Microorganisms (GCM) 10K type strain sequencing project: providing services to taxonomists for standard genome sequencing and annotation.</title>
        <authorList>
            <consortium name="The Broad Institute Genomics Platform"/>
            <consortium name="The Broad Institute Genome Sequencing Center for Infectious Disease"/>
            <person name="Wu L."/>
            <person name="Ma J."/>
        </authorList>
    </citation>
    <scope>NUCLEOTIDE SEQUENCE [LARGE SCALE GENOMIC DNA]</scope>
    <source>
        <strain evidence="3">KCTC 52039</strain>
    </source>
</reference>
<dbReference type="Proteomes" id="UP001595547">
    <property type="component" value="Unassembled WGS sequence"/>
</dbReference>
<keyword evidence="1" id="KW-0732">Signal</keyword>
<evidence type="ECO:0000313" key="3">
    <source>
        <dbReference type="Proteomes" id="UP001595547"/>
    </source>
</evidence>
<name>A0ABV7J0T6_9RHOB</name>
<comment type="caution">
    <text evidence="2">The sequence shown here is derived from an EMBL/GenBank/DDBJ whole genome shotgun (WGS) entry which is preliminary data.</text>
</comment>
<accession>A0ABV7J0T6</accession>